<accession>A0A409WWM9</accession>
<gene>
    <name evidence="1" type="ORF">CVT24_012856</name>
</gene>
<dbReference type="EMBL" id="NHTK01005093">
    <property type="protein sequence ID" value="PPQ82940.1"/>
    <property type="molecule type" value="Genomic_DNA"/>
</dbReference>
<organism evidence="1 2">
    <name type="scientific">Panaeolus cyanescens</name>
    <dbReference type="NCBI Taxonomy" id="181874"/>
    <lineage>
        <taxon>Eukaryota</taxon>
        <taxon>Fungi</taxon>
        <taxon>Dikarya</taxon>
        <taxon>Basidiomycota</taxon>
        <taxon>Agaricomycotina</taxon>
        <taxon>Agaricomycetes</taxon>
        <taxon>Agaricomycetidae</taxon>
        <taxon>Agaricales</taxon>
        <taxon>Agaricineae</taxon>
        <taxon>Galeropsidaceae</taxon>
        <taxon>Panaeolus</taxon>
    </lineage>
</organism>
<dbReference type="STRING" id="181874.A0A409WWM9"/>
<dbReference type="OrthoDB" id="2877921at2759"/>
<evidence type="ECO:0000313" key="2">
    <source>
        <dbReference type="Proteomes" id="UP000284842"/>
    </source>
</evidence>
<dbReference type="Proteomes" id="UP000284842">
    <property type="component" value="Unassembled WGS sequence"/>
</dbReference>
<proteinExistence type="predicted"/>
<keyword evidence="2" id="KW-1185">Reference proteome</keyword>
<evidence type="ECO:0000313" key="1">
    <source>
        <dbReference type="EMBL" id="PPQ82940.1"/>
    </source>
</evidence>
<sequence length="858" mass="96393">RHGLDFAIDLKHVKHNKSRKKPKRNAEDPQQDTLRLADNYQHLYTMLDPVTMRKSAKLLELEYNDYIDNHTFWKMSNVGNPSTFINTLAGSSQESLVLDAYIPILSINNPLSACVLDLDLLTEAARFLPQMKHFVHTSPFLKRAIQAEVCSAWIRVYHWNQKNGHQLVSDLLAIHNEHGFDTLARRWPKYAQLVDHIVRFLADCFQRDLESTTIVTSSATLSKHKIDCQHIESMSSKSVLISLQTLPADLYGLIKSTSTSNTISLSPYQQNIKPLKFSHRHNMAKEFIYTTHGPHILLDILSNNIIYPAIQNFDIYTRVKHSARTSTTVETVFQRAVLRGALLDCLQTACGGNAIFFYDGIAPFLHSPTGVFPKPNGNTYSGSDKRMYGSIIKQKADQTKQNLQPFLASLSAIVEQHPSIVRYAATFKRINFQVINGLSVGHRLCDDDIDLPIEESRYNSKPKTPISLQIPSDLPNYRPLANSIVPGTHVGLGTLGLIIREALNHKRSAPVECNEVHQVLLGSNPIQFSGSAPFPLSHTDPIRSFSQYAQIFSTHIPSSLLVTRIGLSNLLSYMGTGQGAGTQLFLNTVTTKATGFFSNSISQMTEDFQTALSYNDAIFGSNPKASKLTGFIHCFDLRVWGQPSKAFSLAPDGRQNFQGIQAKFEPYWADAIQDKWAAFLGSRLNTNPDDWVEPKPTWTDTFHFLVGLQIPGFQTGLTVFQCTNNLALAGLCIRPTTQEIVCWINKNRKLGAWRALKTLGFLIDDKSGHAVYAAFSALYQFLDTNLTDVDKKDIDFGPMFLEHLLCKVSRYNRRWPGFAAHAQTMEKTTLTIQPTTFPFPLILTQDNLQEIFDSMSFT</sequence>
<comment type="caution">
    <text evidence="1">The sequence shown here is derived from an EMBL/GenBank/DDBJ whole genome shotgun (WGS) entry which is preliminary data.</text>
</comment>
<dbReference type="InParanoid" id="A0A409WWM9"/>
<feature type="non-terminal residue" evidence="1">
    <location>
        <position position="1"/>
    </location>
</feature>
<protein>
    <submittedName>
        <fullName evidence="1">Uncharacterized protein</fullName>
    </submittedName>
</protein>
<dbReference type="AlphaFoldDB" id="A0A409WWM9"/>
<reference evidence="1 2" key="1">
    <citation type="journal article" date="2018" name="Evol. Lett.">
        <title>Horizontal gene cluster transfer increased hallucinogenic mushroom diversity.</title>
        <authorList>
            <person name="Reynolds H.T."/>
            <person name="Vijayakumar V."/>
            <person name="Gluck-Thaler E."/>
            <person name="Korotkin H.B."/>
            <person name="Matheny P.B."/>
            <person name="Slot J.C."/>
        </authorList>
    </citation>
    <scope>NUCLEOTIDE SEQUENCE [LARGE SCALE GENOMIC DNA]</scope>
    <source>
        <strain evidence="1 2">2629</strain>
    </source>
</reference>
<name>A0A409WWM9_9AGAR</name>